<dbReference type="InterPro" id="IPR045066">
    <property type="entry name" value="Beta_CA_cladeB"/>
</dbReference>
<dbReference type="OMA" id="YYDFINC"/>
<accession>V7B8S8</accession>
<dbReference type="SMART" id="SM00947">
    <property type="entry name" value="Pro_CA"/>
    <property type="match status" value="1"/>
</dbReference>
<evidence type="ECO:0000313" key="11">
    <source>
        <dbReference type="Proteomes" id="UP000000226"/>
    </source>
</evidence>
<proteinExistence type="inferred from homology"/>
<feature type="binding site" evidence="8">
    <location>
        <position position="140"/>
    </location>
    <ligand>
        <name>Zn(2+)</name>
        <dbReference type="ChEBI" id="CHEBI:29105"/>
    </ligand>
</feature>
<organism evidence="10 11">
    <name type="scientific">Phaseolus vulgaris</name>
    <name type="common">Kidney bean</name>
    <name type="synonym">French bean</name>
    <dbReference type="NCBI Taxonomy" id="3885"/>
    <lineage>
        <taxon>Eukaryota</taxon>
        <taxon>Viridiplantae</taxon>
        <taxon>Streptophyta</taxon>
        <taxon>Embryophyta</taxon>
        <taxon>Tracheophyta</taxon>
        <taxon>Spermatophyta</taxon>
        <taxon>Magnoliopsida</taxon>
        <taxon>eudicotyledons</taxon>
        <taxon>Gunneridae</taxon>
        <taxon>Pentapetalae</taxon>
        <taxon>rosids</taxon>
        <taxon>fabids</taxon>
        <taxon>Fabales</taxon>
        <taxon>Fabaceae</taxon>
        <taxon>Papilionoideae</taxon>
        <taxon>50 kb inversion clade</taxon>
        <taxon>NPAAA clade</taxon>
        <taxon>indigoferoid/millettioid clade</taxon>
        <taxon>Phaseoleae</taxon>
        <taxon>Phaseolus</taxon>
    </lineage>
</organism>
<dbReference type="InterPro" id="IPR015892">
    <property type="entry name" value="Carbonic_anhydrase_CS"/>
</dbReference>
<comment type="similarity">
    <text evidence="2 9">Belongs to the beta-class carbonic anhydrase family.</text>
</comment>
<dbReference type="GO" id="GO:0004089">
    <property type="term" value="F:carbonate dehydratase activity"/>
    <property type="evidence" value="ECO:0007669"/>
    <property type="project" value="UniProtKB-UniRule"/>
</dbReference>
<dbReference type="GO" id="GO:0015976">
    <property type="term" value="P:carbon utilization"/>
    <property type="evidence" value="ECO:0007669"/>
    <property type="project" value="InterPro"/>
</dbReference>
<dbReference type="InterPro" id="IPR036874">
    <property type="entry name" value="Carbonic_anhydrase_sf"/>
</dbReference>
<gene>
    <name evidence="10" type="ORF">PHAVU_008G181400g</name>
</gene>
<dbReference type="SUPFAM" id="SSF53056">
    <property type="entry name" value="beta-carbonic anhydrase, cab"/>
    <property type="match status" value="1"/>
</dbReference>
<dbReference type="PANTHER" id="PTHR11002">
    <property type="entry name" value="CARBONIC ANHYDRASE"/>
    <property type="match status" value="1"/>
</dbReference>
<feature type="binding site" evidence="8">
    <location>
        <position position="199"/>
    </location>
    <ligand>
        <name>Zn(2+)</name>
        <dbReference type="ChEBI" id="CHEBI:29105"/>
    </ligand>
</feature>
<dbReference type="PANTHER" id="PTHR11002:SF19">
    <property type="entry name" value="BETA CARBONIC ANHYDRASE 6, MITOCHONDRIAL"/>
    <property type="match status" value="1"/>
</dbReference>
<sequence length="326" mass="36879">MVWSIRSRASSLLCANAPLVASHVYESWWFSRFSGLTGSSLTRAWPKFMDLIQIDRCRAAASLPSIKEKQTEGPSYCVRLDRENKGLDEGNMAETDGYQNLFGLMKQRFMSFKNQKYIKELEHFQGLAEVQSPKFMVIACADSRVCPSNILGFQPGEAFMIRNIANLVPPMKNGPSECNAALQFAVTTLQVENILVIGHSSCAGIETLMNMQDDAESSVHSSSRNFIHKWVGNGELAKLKTTAATAHLSFDQQCRVCEKESINQSLLNLLSYPWIEDRVRRELLSLHGGYYNFSNCSFEKWTLDFKRCNVKEEGSSYAVKEQDFWC</sequence>
<name>V7B8S8_PHAVU</name>
<dbReference type="CDD" id="cd00884">
    <property type="entry name" value="beta_CA_cladeB"/>
    <property type="match status" value="1"/>
</dbReference>
<protein>
    <recommendedName>
        <fullName evidence="3 9">Carbonic anhydrase</fullName>
        <ecNumber evidence="3 9">4.2.1.1</ecNumber>
    </recommendedName>
    <alternativeName>
        <fullName evidence="9">Carbonate dehydratase</fullName>
    </alternativeName>
</protein>
<dbReference type="Pfam" id="PF00484">
    <property type="entry name" value="Pro_CA"/>
    <property type="match status" value="1"/>
</dbReference>
<evidence type="ECO:0000256" key="9">
    <source>
        <dbReference type="RuleBase" id="RU003956"/>
    </source>
</evidence>
<keyword evidence="5 8" id="KW-0862">Zinc</keyword>
<dbReference type="InterPro" id="IPR001765">
    <property type="entry name" value="Carbonic_anhydrase"/>
</dbReference>
<feature type="binding site" evidence="8">
    <location>
        <position position="142"/>
    </location>
    <ligand>
        <name>Zn(2+)</name>
        <dbReference type="ChEBI" id="CHEBI:29105"/>
    </ligand>
</feature>
<keyword evidence="8" id="KW-0479">Metal-binding</keyword>
<feature type="binding site" evidence="8">
    <location>
        <position position="202"/>
    </location>
    <ligand>
        <name>Zn(2+)</name>
        <dbReference type="ChEBI" id="CHEBI:29105"/>
    </ligand>
</feature>
<dbReference type="PROSITE" id="PS00704">
    <property type="entry name" value="PROK_CO2_ANHYDRASE_1"/>
    <property type="match status" value="1"/>
</dbReference>
<keyword evidence="11" id="KW-1185">Reference proteome</keyword>
<dbReference type="STRING" id="3885.V7B8S8"/>
<dbReference type="AlphaFoldDB" id="V7B8S8"/>
<evidence type="ECO:0000256" key="4">
    <source>
        <dbReference type="ARBA" id="ARBA00022799"/>
    </source>
</evidence>
<dbReference type="GO" id="GO:0008270">
    <property type="term" value="F:zinc ion binding"/>
    <property type="evidence" value="ECO:0007669"/>
    <property type="project" value="UniProtKB-UniRule"/>
</dbReference>
<evidence type="ECO:0000256" key="5">
    <source>
        <dbReference type="ARBA" id="ARBA00022833"/>
    </source>
</evidence>
<evidence type="ECO:0000256" key="1">
    <source>
        <dbReference type="ARBA" id="ARBA00002904"/>
    </source>
</evidence>
<evidence type="ECO:0000256" key="2">
    <source>
        <dbReference type="ARBA" id="ARBA00006217"/>
    </source>
</evidence>
<dbReference type="SMR" id="V7B8S8"/>
<keyword evidence="4" id="KW-0702">S-nitrosylation</keyword>
<keyword evidence="6 9" id="KW-0456">Lyase</keyword>
<comment type="cofactor">
    <cofactor evidence="8">
        <name>Zn(2+)</name>
        <dbReference type="ChEBI" id="CHEBI:29105"/>
    </cofactor>
    <text evidence="8">Binds 1 zinc ion per subunit.</text>
</comment>
<comment type="catalytic activity">
    <reaction evidence="7 9">
        <text>hydrogencarbonate + H(+) = CO2 + H2O</text>
        <dbReference type="Rhea" id="RHEA:10748"/>
        <dbReference type="ChEBI" id="CHEBI:15377"/>
        <dbReference type="ChEBI" id="CHEBI:15378"/>
        <dbReference type="ChEBI" id="CHEBI:16526"/>
        <dbReference type="ChEBI" id="CHEBI:17544"/>
        <dbReference type="EC" id="4.2.1.1"/>
    </reaction>
</comment>
<dbReference type="eggNOG" id="KOG1578">
    <property type="taxonomic scope" value="Eukaryota"/>
</dbReference>
<dbReference type="Gramene" id="ESW13258">
    <property type="protein sequence ID" value="ESW13258"/>
    <property type="gene ID" value="PHAVU_008G181400g"/>
</dbReference>
<dbReference type="Gene3D" id="3.40.1050.10">
    <property type="entry name" value="Carbonic anhydrase"/>
    <property type="match status" value="1"/>
</dbReference>
<dbReference type="FunFam" id="3.40.1050.10:FF:000003">
    <property type="entry name" value="Carbonic anhydrase"/>
    <property type="match status" value="1"/>
</dbReference>
<dbReference type="OrthoDB" id="10248475at2759"/>
<evidence type="ECO:0000256" key="3">
    <source>
        <dbReference type="ARBA" id="ARBA00012925"/>
    </source>
</evidence>
<dbReference type="Proteomes" id="UP000000226">
    <property type="component" value="Chromosome 8"/>
</dbReference>
<evidence type="ECO:0000256" key="8">
    <source>
        <dbReference type="PIRSR" id="PIRSR601765-1"/>
    </source>
</evidence>
<evidence type="ECO:0000256" key="6">
    <source>
        <dbReference type="ARBA" id="ARBA00023239"/>
    </source>
</evidence>
<dbReference type="EC" id="4.2.1.1" evidence="3 9"/>
<comment type="function">
    <text evidence="1 9">Reversible hydration of carbon dioxide.</text>
</comment>
<evidence type="ECO:0000256" key="7">
    <source>
        <dbReference type="ARBA" id="ARBA00048348"/>
    </source>
</evidence>
<evidence type="ECO:0000313" key="10">
    <source>
        <dbReference type="EMBL" id="ESW13258.1"/>
    </source>
</evidence>
<dbReference type="EMBL" id="CM002295">
    <property type="protein sequence ID" value="ESW13258.1"/>
    <property type="molecule type" value="Genomic_DNA"/>
</dbReference>
<reference evidence="11" key="1">
    <citation type="journal article" date="2014" name="Nat. Genet.">
        <title>A reference genome for common bean and genome-wide analysis of dual domestications.</title>
        <authorList>
            <person name="Schmutz J."/>
            <person name="McClean P.E."/>
            <person name="Mamidi S."/>
            <person name="Wu G.A."/>
            <person name="Cannon S.B."/>
            <person name="Grimwood J."/>
            <person name="Jenkins J."/>
            <person name="Shu S."/>
            <person name="Song Q."/>
            <person name="Chavarro C."/>
            <person name="Torres-Torres M."/>
            <person name="Geffroy V."/>
            <person name="Moghaddam S.M."/>
            <person name="Gao D."/>
            <person name="Abernathy B."/>
            <person name="Barry K."/>
            <person name="Blair M."/>
            <person name="Brick M.A."/>
            <person name="Chovatia M."/>
            <person name="Gepts P."/>
            <person name="Goodstein D.M."/>
            <person name="Gonzales M."/>
            <person name="Hellsten U."/>
            <person name="Hyten D.L."/>
            <person name="Jia G."/>
            <person name="Kelly J.D."/>
            <person name="Kudrna D."/>
            <person name="Lee R."/>
            <person name="Richard M.M."/>
            <person name="Miklas P.N."/>
            <person name="Osorno J.M."/>
            <person name="Rodrigues J."/>
            <person name="Thareau V."/>
            <person name="Urrea C.A."/>
            <person name="Wang M."/>
            <person name="Yu Y."/>
            <person name="Zhang M."/>
            <person name="Wing R.A."/>
            <person name="Cregan P.B."/>
            <person name="Rokhsar D.S."/>
            <person name="Jackson S.A."/>
        </authorList>
    </citation>
    <scope>NUCLEOTIDE SEQUENCE [LARGE SCALE GENOMIC DNA]</scope>
    <source>
        <strain evidence="11">cv. G19833</strain>
    </source>
</reference>